<reference evidence="1" key="1">
    <citation type="submission" date="2012-11" db="EMBL/GenBank/DDBJ databases">
        <title>Dependencies among metagenomic species, viruses, plasmids and units of genetic variation.</title>
        <authorList>
            <person name="Nielsen H.B."/>
            <person name="Almeida M."/>
            <person name="Juncker A.S."/>
            <person name="Rasmussen S."/>
            <person name="Li J."/>
            <person name="Sunagawa S."/>
            <person name="Plichta D."/>
            <person name="Gautier L."/>
            <person name="Le Chatelier E."/>
            <person name="Peletier E."/>
            <person name="Bonde I."/>
            <person name="Nielsen T."/>
            <person name="Manichanh C."/>
            <person name="Arumugam M."/>
            <person name="Batto J."/>
            <person name="Santos M.B.Q.D."/>
            <person name="Blom N."/>
            <person name="Borruel N."/>
            <person name="Burgdorf K.S."/>
            <person name="Boumezbeur F."/>
            <person name="Casellas F."/>
            <person name="Dore J."/>
            <person name="Guarner F."/>
            <person name="Hansen T."/>
            <person name="Hildebrand F."/>
            <person name="Kaas R.S."/>
            <person name="Kennedy S."/>
            <person name="Kristiansen K."/>
            <person name="Kultima J.R."/>
            <person name="Leonard P."/>
            <person name="Levenez F."/>
            <person name="Lund O."/>
            <person name="Moumen B."/>
            <person name="Le Paslier D."/>
            <person name="Pons N."/>
            <person name="Pedersen O."/>
            <person name="Prifti E."/>
            <person name="Qin J."/>
            <person name="Raes J."/>
            <person name="Tap J."/>
            <person name="Tims S."/>
            <person name="Ussery D.W."/>
            <person name="Yamada T."/>
            <person name="MetaHit consortium"/>
            <person name="Renault P."/>
            <person name="Sicheritz-Ponten T."/>
            <person name="Bork P."/>
            <person name="Wang J."/>
            <person name="Brunak S."/>
            <person name="Ehrlich S.D."/>
        </authorList>
    </citation>
    <scope>NUCLEOTIDE SEQUENCE [LARGE SCALE GENOMIC DNA]</scope>
</reference>
<organism evidence="1 2">
    <name type="scientific">Lachnospira eligens CAG:72</name>
    <dbReference type="NCBI Taxonomy" id="1263077"/>
    <lineage>
        <taxon>Bacteria</taxon>
        <taxon>Bacillati</taxon>
        <taxon>Bacillota</taxon>
        <taxon>Clostridia</taxon>
        <taxon>Lachnospirales</taxon>
        <taxon>Lachnospiraceae</taxon>
        <taxon>Lachnospira</taxon>
    </lineage>
</organism>
<evidence type="ECO:0000313" key="2">
    <source>
        <dbReference type="Proteomes" id="UP000018175"/>
    </source>
</evidence>
<evidence type="ECO:0000313" key="1">
    <source>
        <dbReference type="EMBL" id="CDA38966.1"/>
    </source>
</evidence>
<gene>
    <name evidence="1" type="ORF">BN765_00093</name>
</gene>
<sequence length="207" mass="24462">MKRLTSNKNTSDMSMIELAHNSCYIDNKRNARYRDYNLDIDSRQLARSLMKDICNVDLTDLSDEEFEEYMGSMLSVEIDSTVGLLALFYRNLWAIADLREKLKEYEDLEEQGRLVKLPCKIGDDVYFVPSQVNYKLNILNRHSENNKVYHQKVENFVLTRRGWYLECDQNVKYGTGHILTDRFFNETWFLTKSEAEAKLKELRGKNE</sequence>
<dbReference type="Proteomes" id="UP000018175">
    <property type="component" value="Unassembled WGS sequence"/>
</dbReference>
<dbReference type="AlphaFoldDB" id="R5ZWR8"/>
<dbReference type="EMBL" id="CBBU010000035">
    <property type="protein sequence ID" value="CDA38966.1"/>
    <property type="molecule type" value="Genomic_DNA"/>
</dbReference>
<comment type="caution">
    <text evidence="1">The sequence shown here is derived from an EMBL/GenBank/DDBJ whole genome shotgun (WGS) entry which is preliminary data.</text>
</comment>
<accession>R5ZWR8</accession>
<name>R5ZWR8_9FIRM</name>
<protein>
    <submittedName>
        <fullName evidence="1">Uncharacterized protein</fullName>
    </submittedName>
</protein>
<proteinExistence type="predicted"/>